<dbReference type="NCBIfam" id="NF037995">
    <property type="entry name" value="TRAP_S1"/>
    <property type="match status" value="1"/>
</dbReference>
<dbReference type="InterPro" id="IPR018389">
    <property type="entry name" value="DctP_fam"/>
</dbReference>
<dbReference type="Proteomes" id="UP000321548">
    <property type="component" value="Unassembled WGS sequence"/>
</dbReference>
<dbReference type="RefSeq" id="WP_147704835.1">
    <property type="nucleotide sequence ID" value="NZ_VDUY01000005.1"/>
</dbReference>
<evidence type="ECO:0000256" key="2">
    <source>
        <dbReference type="ARBA" id="ARBA00022448"/>
    </source>
</evidence>
<protein>
    <submittedName>
        <fullName evidence="5">ABC transporter substrate-binding protein</fullName>
    </submittedName>
</protein>
<evidence type="ECO:0000256" key="4">
    <source>
        <dbReference type="SAM" id="SignalP"/>
    </source>
</evidence>
<keyword evidence="6" id="KW-1185">Reference proteome</keyword>
<evidence type="ECO:0000256" key="3">
    <source>
        <dbReference type="ARBA" id="ARBA00022729"/>
    </source>
</evidence>
<proteinExistence type="inferred from homology"/>
<organism evidence="5 6">
    <name type="scientific">Zeimonas arvi</name>
    <dbReference type="NCBI Taxonomy" id="2498847"/>
    <lineage>
        <taxon>Bacteria</taxon>
        <taxon>Pseudomonadati</taxon>
        <taxon>Pseudomonadota</taxon>
        <taxon>Betaproteobacteria</taxon>
        <taxon>Burkholderiales</taxon>
        <taxon>Burkholderiaceae</taxon>
        <taxon>Zeimonas</taxon>
    </lineage>
</organism>
<evidence type="ECO:0000256" key="1">
    <source>
        <dbReference type="ARBA" id="ARBA00009023"/>
    </source>
</evidence>
<keyword evidence="3 4" id="KW-0732">Signal</keyword>
<feature type="signal peptide" evidence="4">
    <location>
        <begin position="1"/>
        <end position="23"/>
    </location>
</feature>
<dbReference type="GO" id="GO:0015740">
    <property type="term" value="P:C4-dicarboxylate transport"/>
    <property type="evidence" value="ECO:0007669"/>
    <property type="project" value="TreeGrafter"/>
</dbReference>
<evidence type="ECO:0000313" key="5">
    <source>
        <dbReference type="EMBL" id="TXL64586.1"/>
    </source>
</evidence>
<dbReference type="GO" id="GO:0055085">
    <property type="term" value="P:transmembrane transport"/>
    <property type="evidence" value="ECO:0007669"/>
    <property type="project" value="InterPro"/>
</dbReference>
<keyword evidence="2" id="KW-0813">Transport</keyword>
<comment type="similarity">
    <text evidence="1">Belongs to the bacterial solute-binding protein 7 family.</text>
</comment>
<dbReference type="PANTHER" id="PTHR33376:SF7">
    <property type="entry name" value="C4-DICARBOXYLATE-BINDING PROTEIN DCTB"/>
    <property type="match status" value="1"/>
</dbReference>
<dbReference type="Pfam" id="PF03480">
    <property type="entry name" value="DctP"/>
    <property type="match status" value="1"/>
</dbReference>
<dbReference type="EMBL" id="VDUY01000005">
    <property type="protein sequence ID" value="TXL64586.1"/>
    <property type="molecule type" value="Genomic_DNA"/>
</dbReference>
<dbReference type="Gene3D" id="3.40.190.170">
    <property type="entry name" value="Bacterial extracellular solute-binding protein, family 7"/>
    <property type="match status" value="1"/>
</dbReference>
<dbReference type="AlphaFoldDB" id="A0A5C8NSC4"/>
<sequence>MKRLTRLLAVSALAVATAAPALAQELKLSHQFRANTDGRDRAARVFVEEVNKRDPSLKFRIYPGQSLGIKPVAQLDALQNGTLEMAIYPLSYGSGKIPEFSAVILPGTVPSLDFAMKLRGTAFHKKLQAVAHANGVHILTWWWTPGGFAAKDRAIAGPASVAGLNMRAADSTFESMLKAAGASVVSMASSEIYPALQSGVLNAILTSSETFVSLRLYEQTKHATVGGDYNLWMLLQPILMSKQHWDKLTPAQQKIFEEAAAKSEDFFLGLQRESTDKMIEAYKKAGAEVRQMTKAEFDQWIELARKTSWPEFAAKSADAKELLELLQQVK</sequence>
<feature type="chain" id="PRO_5022976223" evidence="4">
    <location>
        <begin position="24"/>
        <end position="330"/>
    </location>
</feature>
<comment type="caution">
    <text evidence="5">The sequence shown here is derived from an EMBL/GenBank/DDBJ whole genome shotgun (WGS) entry which is preliminary data.</text>
</comment>
<evidence type="ECO:0000313" key="6">
    <source>
        <dbReference type="Proteomes" id="UP000321548"/>
    </source>
</evidence>
<reference evidence="5 6" key="1">
    <citation type="submission" date="2019-06" db="EMBL/GenBank/DDBJ databases">
        <title>Quisquiliibacterium sp. nov., isolated from a maize field.</title>
        <authorList>
            <person name="Lin S.-Y."/>
            <person name="Tsai C.-F."/>
            <person name="Young C.-C."/>
        </authorList>
    </citation>
    <scope>NUCLEOTIDE SEQUENCE [LARGE SCALE GENOMIC DNA]</scope>
    <source>
        <strain evidence="5 6">CC-CFT501</strain>
    </source>
</reference>
<dbReference type="PANTHER" id="PTHR33376">
    <property type="match status" value="1"/>
</dbReference>
<accession>A0A5C8NSC4</accession>
<name>A0A5C8NSC4_9BURK</name>
<gene>
    <name evidence="5" type="ORF">FHP08_12590</name>
</gene>
<dbReference type="OrthoDB" id="9794826at2"/>
<dbReference type="InterPro" id="IPR038404">
    <property type="entry name" value="TRAP_DctP_sf"/>
</dbReference>